<evidence type="ECO:0000313" key="11">
    <source>
        <dbReference type="Proteomes" id="UP000250928"/>
    </source>
</evidence>
<dbReference type="Gene3D" id="3.40.630.30">
    <property type="match status" value="1"/>
</dbReference>
<dbReference type="EMBL" id="PQCO01000005">
    <property type="protein sequence ID" value="PUE05803.1"/>
    <property type="molecule type" value="Genomic_DNA"/>
</dbReference>
<evidence type="ECO:0000256" key="7">
    <source>
        <dbReference type="ARBA" id="ARBA00048372"/>
    </source>
</evidence>
<dbReference type="GO" id="GO:0005737">
    <property type="term" value="C:cytoplasm"/>
    <property type="evidence" value="ECO:0007669"/>
    <property type="project" value="UniProtKB-SubCell"/>
</dbReference>
<keyword evidence="8" id="KW-0963">Cytoplasm</keyword>
<dbReference type="InterPro" id="IPR010167">
    <property type="entry name" value="NH2A_AcTrfase"/>
</dbReference>
<keyword evidence="6 8" id="KW-0012">Acyltransferase</keyword>
<sequence>MATTQDKRQDPFVGWFRDSSPYIHAHRGKTFVVAFGGEAVADHRRFAGLIHDIALLHALGIRLVLVHGARPQIEERLNLRKARMRYINGLRVTDDEALRCVKGAAGATRVEIEALLSMGLANSPMAGARIRVASGNFVTAQPIGVKDGVDYCHTGQVRRVDAEAIRQVIAADALALIPPLGYSPTGEVFNLSAADVASEIAVALSADKLIYLVEGRGLLDARGRLITNVVPQALDAILRRRRRLPEEFAQQLRNATDACRRGVRRTHLLSRQRDGILLRELFTRDGAGTLLTAHPYEEIRGARIEDVGGILELLAPLEARGTLVRRSRELLETEIERFTVVKIDGMIIACAALYCYPRERMAEMACVAVHPAYRGGGRGNALLEHMEARAREQQIDQLFVLTTEAAHWFRERGFLPSPIEELPMERRRLYNYRRNSKVFVKTL</sequence>
<dbReference type="PROSITE" id="PS51186">
    <property type="entry name" value="GNAT"/>
    <property type="match status" value="1"/>
</dbReference>
<evidence type="ECO:0000256" key="4">
    <source>
        <dbReference type="ARBA" id="ARBA00022605"/>
    </source>
</evidence>
<evidence type="ECO:0000256" key="3">
    <source>
        <dbReference type="ARBA" id="ARBA00022571"/>
    </source>
</evidence>
<dbReference type="AlphaFoldDB" id="A0A6N4E5E2"/>
<evidence type="ECO:0000256" key="2">
    <source>
        <dbReference type="ARBA" id="ARBA00009145"/>
    </source>
</evidence>
<organism evidence="10 11">
    <name type="scientific">Candidatus Sedimenticola endophacoides</name>
    <dbReference type="NCBI Taxonomy" id="2548426"/>
    <lineage>
        <taxon>Bacteria</taxon>
        <taxon>Pseudomonadati</taxon>
        <taxon>Pseudomonadota</taxon>
        <taxon>Gammaproteobacteria</taxon>
        <taxon>Chromatiales</taxon>
        <taxon>Sedimenticolaceae</taxon>
        <taxon>Sedimenticola</taxon>
    </lineage>
</organism>
<dbReference type="InterPro" id="IPR036393">
    <property type="entry name" value="AceGlu_kinase-like_sf"/>
</dbReference>
<dbReference type="Gene3D" id="3.40.1160.10">
    <property type="entry name" value="Acetylglutamate kinase-like"/>
    <property type="match status" value="1"/>
</dbReference>
<dbReference type="NCBIfam" id="TIGR01890">
    <property type="entry name" value="N-Ac-Glu-synth"/>
    <property type="match status" value="1"/>
</dbReference>
<dbReference type="CDD" id="cd04301">
    <property type="entry name" value="NAT_SF"/>
    <property type="match status" value="1"/>
</dbReference>
<name>A0A6N4E5E2_9GAMM</name>
<dbReference type="GO" id="GO:0006526">
    <property type="term" value="P:L-arginine biosynthetic process"/>
    <property type="evidence" value="ECO:0007669"/>
    <property type="project" value="UniProtKB-UniRule"/>
</dbReference>
<dbReference type="InterPro" id="IPR016181">
    <property type="entry name" value="Acyl_CoA_acyltransferase"/>
</dbReference>
<dbReference type="UniPathway" id="UPA00068">
    <property type="reaction ID" value="UER00106"/>
</dbReference>
<dbReference type="SUPFAM" id="SSF55729">
    <property type="entry name" value="Acyl-CoA N-acyltransferases (Nat)"/>
    <property type="match status" value="1"/>
</dbReference>
<comment type="caution">
    <text evidence="10">The sequence shown here is derived from an EMBL/GenBank/DDBJ whole genome shotgun (WGS) entry which is preliminary data.</text>
</comment>
<evidence type="ECO:0000256" key="5">
    <source>
        <dbReference type="ARBA" id="ARBA00022679"/>
    </source>
</evidence>
<dbReference type="CDD" id="cd04237">
    <property type="entry name" value="AAK_NAGS-ABP"/>
    <property type="match status" value="1"/>
</dbReference>
<keyword evidence="3 8" id="KW-0055">Arginine biosynthesis</keyword>
<comment type="subcellular location">
    <subcellularLocation>
        <location evidence="8">Cytoplasm</location>
    </subcellularLocation>
</comment>
<dbReference type="InterPro" id="IPR000182">
    <property type="entry name" value="GNAT_dom"/>
</dbReference>
<dbReference type="NCBIfam" id="NF003641">
    <property type="entry name" value="PRK05279.1"/>
    <property type="match status" value="1"/>
</dbReference>
<accession>A0A6N4E5E2</accession>
<dbReference type="Proteomes" id="UP000250928">
    <property type="component" value="Unassembled WGS sequence"/>
</dbReference>
<protein>
    <recommendedName>
        <fullName evidence="8">Amino-acid acetyltransferase</fullName>
        <ecNumber evidence="8">2.3.1.1</ecNumber>
    </recommendedName>
    <alternativeName>
        <fullName evidence="8">N-acetylglutamate synthase</fullName>
        <shortName evidence="8">AGS</shortName>
        <shortName evidence="8">NAGS</shortName>
    </alternativeName>
</protein>
<dbReference type="Pfam" id="PF13508">
    <property type="entry name" value="Acetyltransf_7"/>
    <property type="match status" value="1"/>
</dbReference>
<evidence type="ECO:0000259" key="9">
    <source>
        <dbReference type="PROSITE" id="PS51186"/>
    </source>
</evidence>
<comment type="miscellaneous">
    <text evidence="8">In bacteria which possess the bifunctional enzyme ornithine acetyltransferase/N-acetylglutamate synthase (ArgJ), ArgA fulfills an anaplerotic role.</text>
</comment>
<proteinExistence type="inferred from homology"/>
<dbReference type="InterPro" id="IPR001048">
    <property type="entry name" value="Asp/Glu/Uridylate_kinase"/>
</dbReference>
<evidence type="ECO:0000256" key="1">
    <source>
        <dbReference type="ARBA" id="ARBA00004925"/>
    </source>
</evidence>
<evidence type="ECO:0000313" key="10">
    <source>
        <dbReference type="EMBL" id="PUE05803.1"/>
    </source>
</evidence>
<gene>
    <name evidence="8" type="primary">argA</name>
    <name evidence="10" type="ORF">C3L24_00045</name>
</gene>
<dbReference type="HAMAP" id="MF_01105">
    <property type="entry name" value="N_acetyl_glu_synth"/>
    <property type="match status" value="1"/>
</dbReference>
<reference evidence="10 11" key="1">
    <citation type="submission" date="2018-01" db="EMBL/GenBank/DDBJ databases">
        <title>Novel co-symbiosis in the lucinid bivalve Phacoides pectinatus.</title>
        <authorList>
            <person name="Lim S.J."/>
            <person name="Davis B.G."/>
            <person name="Gill D.E."/>
            <person name="Engel A.S."/>
            <person name="Anderson L.C."/>
            <person name="Campbell B.J."/>
        </authorList>
    </citation>
    <scope>NUCLEOTIDE SEQUENCE [LARGE SCALE GENOMIC DNA]</scope>
    <source>
        <strain evidence="10">N3_P5</strain>
    </source>
</reference>
<dbReference type="PANTHER" id="PTHR30602">
    <property type="entry name" value="AMINO-ACID ACETYLTRANSFERASE"/>
    <property type="match status" value="1"/>
</dbReference>
<dbReference type="PIRSF" id="PIRSF000423">
    <property type="entry name" value="ArgA"/>
    <property type="match status" value="1"/>
</dbReference>
<comment type="catalytic activity">
    <reaction evidence="7 8">
        <text>L-glutamate + acetyl-CoA = N-acetyl-L-glutamate + CoA + H(+)</text>
        <dbReference type="Rhea" id="RHEA:24292"/>
        <dbReference type="ChEBI" id="CHEBI:15378"/>
        <dbReference type="ChEBI" id="CHEBI:29985"/>
        <dbReference type="ChEBI" id="CHEBI:44337"/>
        <dbReference type="ChEBI" id="CHEBI:57287"/>
        <dbReference type="ChEBI" id="CHEBI:57288"/>
        <dbReference type="EC" id="2.3.1.1"/>
    </reaction>
</comment>
<dbReference type="Pfam" id="PF00696">
    <property type="entry name" value="AA_kinase"/>
    <property type="match status" value="1"/>
</dbReference>
<dbReference type="InterPro" id="IPR033719">
    <property type="entry name" value="NAGS_kin"/>
</dbReference>
<dbReference type="PANTHER" id="PTHR30602:SF12">
    <property type="entry name" value="AMINO-ACID ACETYLTRANSFERASE NAGS1, CHLOROPLASTIC-RELATED"/>
    <property type="match status" value="1"/>
</dbReference>
<keyword evidence="5 8" id="KW-0808">Transferase</keyword>
<comment type="pathway">
    <text evidence="1 8">Amino-acid biosynthesis; L-arginine biosynthesis; N(2)-acetyl-L-ornithine from L-glutamate: step 1/4.</text>
</comment>
<evidence type="ECO:0000256" key="8">
    <source>
        <dbReference type="HAMAP-Rule" id="MF_01105"/>
    </source>
</evidence>
<dbReference type="SUPFAM" id="SSF53633">
    <property type="entry name" value="Carbamate kinase-like"/>
    <property type="match status" value="1"/>
</dbReference>
<evidence type="ECO:0000256" key="6">
    <source>
        <dbReference type="ARBA" id="ARBA00023315"/>
    </source>
</evidence>
<feature type="domain" description="N-acetyltransferase" evidence="9">
    <location>
        <begin position="297"/>
        <end position="443"/>
    </location>
</feature>
<dbReference type="EC" id="2.3.1.1" evidence="8"/>
<comment type="similarity">
    <text evidence="2 8">Belongs to the acetyltransferase family. ArgA subfamily.</text>
</comment>
<keyword evidence="4 8" id="KW-0028">Amino-acid biosynthesis</keyword>
<dbReference type="GO" id="GO:0004042">
    <property type="term" value="F:L-glutamate N-acetyltransferase activity"/>
    <property type="evidence" value="ECO:0007669"/>
    <property type="project" value="UniProtKB-UniRule"/>
</dbReference>